<evidence type="ECO:0000313" key="4">
    <source>
        <dbReference type="Proteomes" id="UP000262882"/>
    </source>
</evidence>
<comment type="caution">
    <text evidence="3">The sequence shown here is derived from an EMBL/GenBank/DDBJ whole genome shotgun (WGS) entry which is preliminary data.</text>
</comment>
<name>A0A372GMK7_9ACTN</name>
<sequence length="308" mass="33375">MRVDPALAPYIDEARELLELLRAFPATDFGSTAAIEKVRTQLEDAREEPHLPVREVRTPGGVPIRIICPDRFDAVYLHMHAGGWIVGSARASDAANARLAAECGVAVASVEYRLAPEHPYPAALDDCVAAARWLAENAETEFGTDRLLVGGESSGATLAALTLLRLGPEARFSAANLAFGCYDMSITVPSQRHAVGTPLIDLNYLRTTRPLIFPGLDEEARRSPEISPLYAARPDLAGLPPALFSVGTEDPFLDDSLFMAARWEAAGNEARVDVYPFAPHVFTDMPTKMAAAAKDRIHAFVREHATSD</sequence>
<keyword evidence="4" id="KW-1185">Reference proteome</keyword>
<dbReference type="PANTHER" id="PTHR48081">
    <property type="entry name" value="AB HYDROLASE SUPERFAMILY PROTEIN C4A8.06C"/>
    <property type="match status" value="1"/>
</dbReference>
<dbReference type="RefSeq" id="WP_117398906.1">
    <property type="nucleotide sequence ID" value="NZ_QVNQ01000002.1"/>
</dbReference>
<feature type="domain" description="Alpha/beta hydrolase fold-3" evidence="2">
    <location>
        <begin position="77"/>
        <end position="283"/>
    </location>
</feature>
<dbReference type="EMBL" id="QVNQ01000002">
    <property type="protein sequence ID" value="RFS86624.1"/>
    <property type="molecule type" value="Genomic_DNA"/>
</dbReference>
<reference evidence="3 4" key="1">
    <citation type="submission" date="2018-08" db="EMBL/GenBank/DDBJ databases">
        <title>Actinomadura spongicola sp. nov., isolated from marine sponge Leucetta chagosensis.</title>
        <authorList>
            <person name="Li L."/>
            <person name="Lin H.W."/>
        </authorList>
    </citation>
    <scope>NUCLEOTIDE SEQUENCE [LARGE SCALE GENOMIC DNA]</scope>
    <source>
        <strain evidence="3 4">LHW52907</strain>
    </source>
</reference>
<keyword evidence="1 3" id="KW-0378">Hydrolase</keyword>
<dbReference type="InterPro" id="IPR029058">
    <property type="entry name" value="AB_hydrolase_fold"/>
</dbReference>
<dbReference type="SUPFAM" id="SSF53474">
    <property type="entry name" value="alpha/beta-Hydrolases"/>
    <property type="match status" value="1"/>
</dbReference>
<dbReference type="InterPro" id="IPR013094">
    <property type="entry name" value="AB_hydrolase_3"/>
</dbReference>
<evidence type="ECO:0000259" key="2">
    <source>
        <dbReference type="Pfam" id="PF07859"/>
    </source>
</evidence>
<protein>
    <submittedName>
        <fullName evidence="3">Alpha/beta hydrolase</fullName>
    </submittedName>
</protein>
<dbReference type="AlphaFoldDB" id="A0A372GMK7"/>
<evidence type="ECO:0000313" key="3">
    <source>
        <dbReference type="EMBL" id="RFS86624.1"/>
    </source>
</evidence>
<dbReference type="Proteomes" id="UP000262882">
    <property type="component" value="Unassembled WGS sequence"/>
</dbReference>
<dbReference type="Pfam" id="PF07859">
    <property type="entry name" value="Abhydrolase_3"/>
    <property type="match status" value="1"/>
</dbReference>
<dbReference type="InterPro" id="IPR050300">
    <property type="entry name" value="GDXG_lipolytic_enzyme"/>
</dbReference>
<accession>A0A372GMK7</accession>
<dbReference type="OrthoDB" id="3209779at2"/>
<organism evidence="3 4">
    <name type="scientific">Actinomadura spongiicola</name>
    <dbReference type="NCBI Taxonomy" id="2303421"/>
    <lineage>
        <taxon>Bacteria</taxon>
        <taxon>Bacillati</taxon>
        <taxon>Actinomycetota</taxon>
        <taxon>Actinomycetes</taxon>
        <taxon>Streptosporangiales</taxon>
        <taxon>Thermomonosporaceae</taxon>
        <taxon>Actinomadura</taxon>
    </lineage>
</organism>
<dbReference type="Gene3D" id="3.40.50.1820">
    <property type="entry name" value="alpha/beta hydrolase"/>
    <property type="match status" value="1"/>
</dbReference>
<gene>
    <name evidence="3" type="ORF">D0T12_08685</name>
</gene>
<evidence type="ECO:0000256" key="1">
    <source>
        <dbReference type="ARBA" id="ARBA00022801"/>
    </source>
</evidence>
<proteinExistence type="predicted"/>
<dbReference type="PANTHER" id="PTHR48081:SF8">
    <property type="entry name" value="ALPHA_BETA HYDROLASE FOLD-3 DOMAIN-CONTAINING PROTEIN-RELATED"/>
    <property type="match status" value="1"/>
</dbReference>
<dbReference type="GO" id="GO:0016787">
    <property type="term" value="F:hydrolase activity"/>
    <property type="evidence" value="ECO:0007669"/>
    <property type="project" value="UniProtKB-KW"/>
</dbReference>